<comment type="caution">
    <text evidence="1">The sequence shown here is derived from an EMBL/GenBank/DDBJ whole genome shotgun (WGS) entry which is preliminary data.</text>
</comment>
<protein>
    <submittedName>
        <fullName evidence="1">Uncharacterized protein</fullName>
    </submittedName>
</protein>
<evidence type="ECO:0000313" key="1">
    <source>
        <dbReference type="EMBL" id="KAA0061414.1"/>
    </source>
</evidence>
<name>A0A5A7V2D9_CUCMM</name>
<organism evidence="1 2">
    <name type="scientific">Cucumis melo var. makuwa</name>
    <name type="common">Oriental melon</name>
    <dbReference type="NCBI Taxonomy" id="1194695"/>
    <lineage>
        <taxon>Eukaryota</taxon>
        <taxon>Viridiplantae</taxon>
        <taxon>Streptophyta</taxon>
        <taxon>Embryophyta</taxon>
        <taxon>Tracheophyta</taxon>
        <taxon>Spermatophyta</taxon>
        <taxon>Magnoliopsida</taxon>
        <taxon>eudicotyledons</taxon>
        <taxon>Gunneridae</taxon>
        <taxon>Pentapetalae</taxon>
        <taxon>rosids</taxon>
        <taxon>fabids</taxon>
        <taxon>Cucurbitales</taxon>
        <taxon>Cucurbitaceae</taxon>
        <taxon>Benincaseae</taxon>
        <taxon>Cucumis</taxon>
    </lineage>
</organism>
<sequence length="130" mass="14724">MKLKLTFDPPFLIHYLTLLLEVRYLEVKGLPFILLLVGQPIQLKRAVHLPTNSLIADKMTRLDTSQPSSHEFFEISTSVSQIISRPDGSRILPSFRLGTHLNQSLTSFLGYPSSFHKSFLASRAWDSPLT</sequence>
<accession>A0A5A7V2D9</accession>
<reference evidence="1 2" key="1">
    <citation type="submission" date="2019-08" db="EMBL/GenBank/DDBJ databases">
        <title>Draft genome sequences of two oriental melons (Cucumis melo L. var makuwa).</title>
        <authorList>
            <person name="Kwon S.-Y."/>
        </authorList>
    </citation>
    <scope>NUCLEOTIDE SEQUENCE [LARGE SCALE GENOMIC DNA]</scope>
    <source>
        <strain evidence="2">cv. SW 3</strain>
        <tissue evidence="1">Leaf</tissue>
    </source>
</reference>
<evidence type="ECO:0000313" key="2">
    <source>
        <dbReference type="Proteomes" id="UP000321393"/>
    </source>
</evidence>
<dbReference type="Proteomes" id="UP000321393">
    <property type="component" value="Unassembled WGS sequence"/>
</dbReference>
<dbReference type="AlphaFoldDB" id="A0A5A7V2D9"/>
<gene>
    <name evidence="1" type="ORF">E6C27_scaffold749G001110</name>
</gene>
<proteinExistence type="predicted"/>
<dbReference type="EMBL" id="SSTE01004817">
    <property type="protein sequence ID" value="KAA0061414.1"/>
    <property type="molecule type" value="Genomic_DNA"/>
</dbReference>